<protein>
    <recommendedName>
        <fullName evidence="4">dihydroneopterin aldolase</fullName>
        <ecNumber evidence="4">4.1.2.25</ecNumber>
    </recommendedName>
    <alternativeName>
        <fullName evidence="7">7,8-dihydroneopterin aldolase</fullName>
    </alternativeName>
</protein>
<evidence type="ECO:0000313" key="9">
    <source>
        <dbReference type="EMBL" id="GBE87030.1"/>
    </source>
</evidence>
<evidence type="ECO:0000256" key="5">
    <source>
        <dbReference type="ARBA" id="ARBA00022909"/>
    </source>
</evidence>
<evidence type="ECO:0000256" key="6">
    <source>
        <dbReference type="ARBA" id="ARBA00023239"/>
    </source>
</evidence>
<dbReference type="InParanoid" id="A0A401GXX4"/>
<reference evidence="9 10" key="1">
    <citation type="journal article" date="2018" name="Sci. Rep.">
        <title>Genome sequence of the cauliflower mushroom Sparassis crispa (Hanabiratake) and its association with beneficial usage.</title>
        <authorList>
            <person name="Kiyama R."/>
            <person name="Furutani Y."/>
            <person name="Kawaguchi K."/>
            <person name="Nakanishi T."/>
        </authorList>
    </citation>
    <scope>NUCLEOTIDE SEQUENCE [LARGE SCALE GENOMIC DNA]</scope>
</reference>
<dbReference type="PANTHER" id="PTHR42844:SF1">
    <property type="entry name" value="DIHYDRONEOPTERIN ALDOLASE 1-RELATED"/>
    <property type="match status" value="1"/>
</dbReference>
<dbReference type="GO" id="GO:0004150">
    <property type="term" value="F:dihydroneopterin aldolase activity"/>
    <property type="evidence" value="ECO:0007669"/>
    <property type="project" value="UniProtKB-EC"/>
</dbReference>
<dbReference type="NCBIfam" id="TIGR00526">
    <property type="entry name" value="folB_dom"/>
    <property type="match status" value="1"/>
</dbReference>
<evidence type="ECO:0000256" key="2">
    <source>
        <dbReference type="ARBA" id="ARBA00005013"/>
    </source>
</evidence>
<evidence type="ECO:0000256" key="1">
    <source>
        <dbReference type="ARBA" id="ARBA00001353"/>
    </source>
</evidence>
<keyword evidence="5" id="KW-0289">Folate biosynthesis</keyword>
<dbReference type="AlphaFoldDB" id="A0A401GXX4"/>
<organism evidence="9 10">
    <name type="scientific">Sparassis crispa</name>
    <dbReference type="NCBI Taxonomy" id="139825"/>
    <lineage>
        <taxon>Eukaryota</taxon>
        <taxon>Fungi</taxon>
        <taxon>Dikarya</taxon>
        <taxon>Basidiomycota</taxon>
        <taxon>Agaricomycotina</taxon>
        <taxon>Agaricomycetes</taxon>
        <taxon>Polyporales</taxon>
        <taxon>Sparassidaceae</taxon>
        <taxon>Sparassis</taxon>
    </lineage>
</organism>
<evidence type="ECO:0000256" key="4">
    <source>
        <dbReference type="ARBA" id="ARBA00013043"/>
    </source>
</evidence>
<dbReference type="GO" id="GO:0005737">
    <property type="term" value="C:cytoplasm"/>
    <property type="evidence" value="ECO:0007669"/>
    <property type="project" value="TreeGrafter"/>
</dbReference>
<evidence type="ECO:0000313" key="10">
    <source>
        <dbReference type="Proteomes" id="UP000287166"/>
    </source>
</evidence>
<dbReference type="Proteomes" id="UP000287166">
    <property type="component" value="Unassembled WGS sequence"/>
</dbReference>
<dbReference type="RefSeq" id="XP_027617943.1">
    <property type="nucleotide sequence ID" value="XM_027762142.1"/>
</dbReference>
<dbReference type="GeneID" id="38783947"/>
<comment type="caution">
    <text evidence="9">The sequence shown here is derived from an EMBL/GenBank/DDBJ whole genome shotgun (WGS) entry which is preliminary data.</text>
</comment>
<evidence type="ECO:0000256" key="7">
    <source>
        <dbReference type="ARBA" id="ARBA00032903"/>
    </source>
</evidence>
<keyword evidence="6" id="KW-0456">Lyase</keyword>
<dbReference type="Pfam" id="PF02152">
    <property type="entry name" value="FolB"/>
    <property type="match status" value="1"/>
</dbReference>
<dbReference type="InterPro" id="IPR006156">
    <property type="entry name" value="Dihydroneopterin_aldolase"/>
</dbReference>
<evidence type="ECO:0000259" key="8">
    <source>
        <dbReference type="SMART" id="SM00905"/>
    </source>
</evidence>
<dbReference type="PANTHER" id="PTHR42844">
    <property type="entry name" value="DIHYDRONEOPTERIN ALDOLASE 1-RELATED"/>
    <property type="match status" value="1"/>
</dbReference>
<sequence length="269" mass="29068">MSGASPLYSSFSDTDVSPADVVFIDNIQLSANIGPDWWGRIREQPVSLSVYVHLRPSYLDRAGASDNVRDSVHYGKLCKALSVLSKPAMGQYFSADGHWFGVHGLARAASNVTFQFAGDAAERVHIVIVSAKLIPLTGEFVFEMSSPPSGSSLDSRVRVSLRDLVLPAIIGVNPPEREAKQRIVTSITVRENPFHPTPVDYPAIVSAVSKHIEASAYQTLEKFVLDVVRLVCLSSDAIEGVTVQAKKPSALSFADAAGVQISRERSAFV</sequence>
<evidence type="ECO:0000256" key="3">
    <source>
        <dbReference type="ARBA" id="ARBA00005708"/>
    </source>
</evidence>
<accession>A0A401GXX4</accession>
<dbReference type="SUPFAM" id="SSF55620">
    <property type="entry name" value="Tetrahydrobiopterin biosynthesis enzymes-like"/>
    <property type="match status" value="2"/>
</dbReference>
<dbReference type="OrthoDB" id="5425486at2759"/>
<dbReference type="STRING" id="139825.A0A401GXX4"/>
<keyword evidence="10" id="KW-1185">Reference proteome</keyword>
<dbReference type="EC" id="4.1.2.25" evidence="4"/>
<dbReference type="GO" id="GO:0046656">
    <property type="term" value="P:folic acid biosynthetic process"/>
    <property type="evidence" value="ECO:0007669"/>
    <property type="project" value="UniProtKB-KW"/>
</dbReference>
<comment type="similarity">
    <text evidence="3">Belongs to the DHNA family.</text>
</comment>
<dbReference type="Gene3D" id="3.30.1130.10">
    <property type="match status" value="2"/>
</dbReference>
<comment type="pathway">
    <text evidence="2">Cofactor biosynthesis; tetrahydrofolate biosynthesis; 2-amino-4-hydroxy-6-hydroxymethyl-7,8-dihydropteridine diphosphate from 7,8-dihydroneopterin triphosphate: step 3/4.</text>
</comment>
<feature type="domain" description="Dihydroneopterin aldolase/epimerase" evidence="8">
    <location>
        <begin position="159"/>
        <end position="263"/>
    </location>
</feature>
<dbReference type="InterPro" id="IPR043133">
    <property type="entry name" value="GTP-CH-I_C/QueF"/>
</dbReference>
<comment type="catalytic activity">
    <reaction evidence="1">
        <text>7,8-dihydroneopterin = 6-hydroxymethyl-7,8-dihydropterin + glycolaldehyde</text>
        <dbReference type="Rhea" id="RHEA:10540"/>
        <dbReference type="ChEBI" id="CHEBI:17001"/>
        <dbReference type="ChEBI" id="CHEBI:17071"/>
        <dbReference type="ChEBI" id="CHEBI:44841"/>
        <dbReference type="EC" id="4.1.2.25"/>
    </reaction>
</comment>
<gene>
    <name evidence="9" type="ORF">SCP_1002760</name>
</gene>
<dbReference type="EMBL" id="BFAD01000010">
    <property type="protein sequence ID" value="GBE87030.1"/>
    <property type="molecule type" value="Genomic_DNA"/>
</dbReference>
<dbReference type="InterPro" id="IPR006157">
    <property type="entry name" value="FolB_dom"/>
</dbReference>
<proteinExistence type="inferred from homology"/>
<name>A0A401GXX4_9APHY</name>
<dbReference type="SMART" id="SM00905">
    <property type="entry name" value="FolB"/>
    <property type="match status" value="1"/>
</dbReference>